<reference evidence="2 3" key="1">
    <citation type="submission" date="2017-10" db="EMBL/GenBank/DDBJ databases">
        <title>The draft genome sequence of Lewinella nigricans NBRC 102662.</title>
        <authorList>
            <person name="Wang K."/>
        </authorList>
    </citation>
    <scope>NUCLEOTIDE SEQUENCE [LARGE SCALE GENOMIC DNA]</scope>
    <source>
        <strain evidence="2 3">NBRC 102662</strain>
    </source>
</reference>
<feature type="transmembrane region" description="Helical" evidence="1">
    <location>
        <begin position="6"/>
        <end position="23"/>
    </location>
</feature>
<dbReference type="EMBL" id="PDUD01000022">
    <property type="protein sequence ID" value="PHN05172.1"/>
    <property type="molecule type" value="Genomic_DNA"/>
</dbReference>
<comment type="caution">
    <text evidence="2">The sequence shown here is derived from an EMBL/GenBank/DDBJ whole genome shotgun (WGS) entry which is preliminary data.</text>
</comment>
<dbReference type="Proteomes" id="UP000223913">
    <property type="component" value="Unassembled WGS sequence"/>
</dbReference>
<keyword evidence="3" id="KW-1185">Reference proteome</keyword>
<protein>
    <submittedName>
        <fullName evidence="2">Alpha/beta hydrolase</fullName>
    </submittedName>
</protein>
<dbReference type="Gene3D" id="3.40.50.1820">
    <property type="entry name" value="alpha/beta hydrolase"/>
    <property type="match status" value="1"/>
</dbReference>
<proteinExistence type="predicted"/>
<evidence type="ECO:0000313" key="3">
    <source>
        <dbReference type="Proteomes" id="UP000223913"/>
    </source>
</evidence>
<dbReference type="RefSeq" id="WP_099151227.1">
    <property type="nucleotide sequence ID" value="NZ_PDUD01000022.1"/>
</dbReference>
<dbReference type="SUPFAM" id="SSF53474">
    <property type="entry name" value="alpha/beta-Hydrolases"/>
    <property type="match status" value="1"/>
</dbReference>
<name>A0A2D0N9H3_FLAN2</name>
<keyword evidence="1" id="KW-0812">Transmembrane</keyword>
<gene>
    <name evidence="2" type="ORF">CRP01_16770</name>
</gene>
<keyword evidence="2" id="KW-0378">Hydrolase</keyword>
<sequence length="333" mass="37724">MFNHTITWVIIVLLIIVITYFVGPVPPKPVYSTEWPKVPADFSELEAYIAAREDSLPVRKDNQARILWHDSIPRMTEYSFVYLHGFSGSYRDGYPVNVNVADTFGANIYLARWADHGLRPSHSLEHFTPETAWESAREALAIGSRIGKKVIVMSTSTGGTLGFQLAAKFPDSVFALINMSPNLKDDVPGTFLLNSPWGMELAMLVSLGDSRELQHEEPEASQYWDTIYPARALVNLQALVSTVVKKETFEQVTCPVQTLYYHKNMFEEDERVEVNKIPRVHKQLATPAAMEETVALDTPGTHFIGSDIKSKDYRAAQREIIRFCREKLQMKVK</sequence>
<evidence type="ECO:0000256" key="1">
    <source>
        <dbReference type="SAM" id="Phobius"/>
    </source>
</evidence>
<evidence type="ECO:0000313" key="2">
    <source>
        <dbReference type="EMBL" id="PHN05172.1"/>
    </source>
</evidence>
<dbReference type="AlphaFoldDB" id="A0A2D0N9H3"/>
<dbReference type="InterPro" id="IPR029058">
    <property type="entry name" value="AB_hydrolase_fold"/>
</dbReference>
<dbReference type="GO" id="GO:0016787">
    <property type="term" value="F:hydrolase activity"/>
    <property type="evidence" value="ECO:0007669"/>
    <property type="project" value="UniProtKB-KW"/>
</dbReference>
<keyword evidence="1" id="KW-0472">Membrane</keyword>
<dbReference type="OrthoDB" id="5416147at2"/>
<accession>A0A2D0N9H3</accession>
<organism evidence="2 3">
    <name type="scientific">Flavilitoribacter nigricans (strain ATCC 23147 / DSM 23189 / NBRC 102662 / NCIMB 1420 / SS-2)</name>
    <name type="common">Lewinella nigricans</name>
    <dbReference type="NCBI Taxonomy" id="1122177"/>
    <lineage>
        <taxon>Bacteria</taxon>
        <taxon>Pseudomonadati</taxon>
        <taxon>Bacteroidota</taxon>
        <taxon>Saprospiria</taxon>
        <taxon>Saprospirales</taxon>
        <taxon>Lewinellaceae</taxon>
        <taxon>Flavilitoribacter</taxon>
    </lineage>
</organism>
<keyword evidence="1" id="KW-1133">Transmembrane helix</keyword>